<protein>
    <recommendedName>
        <fullName evidence="6">BZIP domain-containing protein</fullName>
    </recommendedName>
</protein>
<accession>A0A854Q5Y3</accession>
<evidence type="ECO:0000256" key="5">
    <source>
        <dbReference type="SAM" id="MobiDB-lite"/>
    </source>
</evidence>
<evidence type="ECO:0000256" key="2">
    <source>
        <dbReference type="ARBA" id="ARBA00023125"/>
    </source>
</evidence>
<dbReference type="OrthoDB" id="295274at2759"/>
<dbReference type="Pfam" id="PF00170">
    <property type="entry name" value="bZIP_1"/>
    <property type="match status" value="1"/>
</dbReference>
<comment type="caution">
    <text evidence="7">The sequence shown here is derived from an EMBL/GenBank/DDBJ whole genome shotgun (WGS) entry which is preliminary data.</text>
</comment>
<sequence length="450" mass="48427">MLSLPLDFHILYYTHTLSFPIFLSFSCCNSSTRHVITPIPILAMATAVASPSSFSPIPSTSKRSAPSPSSSQPIKRPRQSSSSPRDEDEAAASDEDLDEEARAKLARKEARTIRNRESAQRSRNARKAHVAWLEKRVVELEAENRSLKGEPPTSTDPVPAAATPEPTAQPLTREASTEHDVLSFANDLGIPTEIVSSGVSLSNVAPPPSSVDVDVKPIIEPSPLTLASPAVVLTSNDDLVAIKTENASLRQRVTLLENLVKQVVAIANFSPPVPSTSQRTPVNQFASLPSQSSLDWSSTLSATSVLPAGLSSTLSPGLPARNSTVSTTSASQLTHHAQTSQPELASSQNVSNPVACHSAVVATTPAPLFEGRLDVALQRARGNYSMHSLALALAKDEKRMAQVARLIIALARHKGWISHPRRSNQPLDTAWKGCLEGRRCRQRSRVGMRR</sequence>
<dbReference type="AlphaFoldDB" id="A0A854Q5Y3"/>
<reference evidence="7 8" key="1">
    <citation type="submission" date="2017-06" db="EMBL/GenBank/DDBJ databases">
        <title>Global population genomics of the pathogenic fungus Cryptococcus neoformans var. grubii.</title>
        <authorList>
            <person name="Cuomo C."/>
            <person name="Litvintseva A."/>
            <person name="Chen Y."/>
            <person name="Young S."/>
            <person name="Zeng Q."/>
            <person name="Chapman S."/>
            <person name="Gujja S."/>
            <person name="Saif S."/>
            <person name="Birren B."/>
        </authorList>
    </citation>
    <scope>NUCLEOTIDE SEQUENCE [LARGE SCALE GENOMIC DNA]</scope>
    <source>
        <strain evidence="7 8">Tu259-1</strain>
    </source>
</reference>
<evidence type="ECO:0000313" key="7">
    <source>
        <dbReference type="EMBL" id="OXG11433.1"/>
    </source>
</evidence>
<organism evidence="7 8">
    <name type="scientific">Cryptococcus neoformans Tu259-1</name>
    <dbReference type="NCBI Taxonomy" id="1230072"/>
    <lineage>
        <taxon>Eukaryota</taxon>
        <taxon>Fungi</taxon>
        <taxon>Dikarya</taxon>
        <taxon>Basidiomycota</taxon>
        <taxon>Agaricomycotina</taxon>
        <taxon>Tremellomycetes</taxon>
        <taxon>Tremellales</taxon>
        <taxon>Cryptococcaceae</taxon>
        <taxon>Cryptococcus</taxon>
        <taxon>Cryptococcus neoformans species complex</taxon>
    </lineage>
</organism>
<dbReference type="PANTHER" id="PTHR45764:SF38">
    <property type="entry name" value="BZIP TRANSCRIPTION FACTOR 44"/>
    <property type="match status" value="1"/>
</dbReference>
<dbReference type="EMBL" id="AMKT01000098">
    <property type="protein sequence ID" value="OXG11433.1"/>
    <property type="molecule type" value="Genomic_DNA"/>
</dbReference>
<feature type="compositionally biased region" description="Acidic residues" evidence="5">
    <location>
        <begin position="86"/>
        <end position="99"/>
    </location>
</feature>
<dbReference type="InterPro" id="IPR046347">
    <property type="entry name" value="bZIP_sf"/>
</dbReference>
<keyword evidence="3" id="KW-0804">Transcription</keyword>
<keyword evidence="4" id="KW-0539">Nucleus</keyword>
<evidence type="ECO:0000259" key="6">
    <source>
        <dbReference type="PROSITE" id="PS50217"/>
    </source>
</evidence>
<evidence type="ECO:0000256" key="4">
    <source>
        <dbReference type="ARBA" id="ARBA00023242"/>
    </source>
</evidence>
<dbReference type="GO" id="GO:0003677">
    <property type="term" value="F:DNA binding"/>
    <property type="evidence" value="ECO:0007669"/>
    <property type="project" value="UniProtKB-KW"/>
</dbReference>
<evidence type="ECO:0000256" key="1">
    <source>
        <dbReference type="ARBA" id="ARBA00023015"/>
    </source>
</evidence>
<feature type="domain" description="BZIP" evidence="6">
    <location>
        <begin position="105"/>
        <end position="150"/>
    </location>
</feature>
<feature type="compositionally biased region" description="Low complexity" evidence="5">
    <location>
        <begin position="53"/>
        <end position="73"/>
    </location>
</feature>
<dbReference type="GO" id="GO:0003700">
    <property type="term" value="F:DNA-binding transcription factor activity"/>
    <property type="evidence" value="ECO:0007669"/>
    <property type="project" value="InterPro"/>
</dbReference>
<name>A0A854Q5Y3_CRYNE</name>
<feature type="region of interest" description="Disordered" evidence="5">
    <location>
        <begin position="143"/>
        <end position="177"/>
    </location>
</feature>
<dbReference type="InterPro" id="IPR004827">
    <property type="entry name" value="bZIP"/>
</dbReference>
<dbReference type="SMART" id="SM00338">
    <property type="entry name" value="BRLZ"/>
    <property type="match status" value="1"/>
</dbReference>
<feature type="region of interest" description="Disordered" evidence="5">
    <location>
        <begin position="53"/>
        <end position="127"/>
    </location>
</feature>
<dbReference type="PANTHER" id="PTHR45764">
    <property type="entry name" value="BZIP TRANSCRIPTION FACTOR 44"/>
    <property type="match status" value="1"/>
</dbReference>
<evidence type="ECO:0000256" key="3">
    <source>
        <dbReference type="ARBA" id="ARBA00023163"/>
    </source>
</evidence>
<feature type="region of interest" description="Disordered" evidence="5">
    <location>
        <begin position="316"/>
        <end position="349"/>
    </location>
</feature>
<proteinExistence type="predicted"/>
<dbReference type="Proteomes" id="UP000199727">
    <property type="component" value="Unassembled WGS sequence"/>
</dbReference>
<keyword evidence="1" id="KW-0805">Transcription regulation</keyword>
<dbReference type="SUPFAM" id="SSF57959">
    <property type="entry name" value="Leucine zipper domain"/>
    <property type="match status" value="1"/>
</dbReference>
<dbReference type="CDD" id="cd14812">
    <property type="entry name" value="bZIP_u3"/>
    <property type="match status" value="1"/>
</dbReference>
<feature type="compositionally biased region" description="Basic and acidic residues" evidence="5">
    <location>
        <begin position="100"/>
        <end position="120"/>
    </location>
</feature>
<dbReference type="Gene3D" id="1.20.5.170">
    <property type="match status" value="1"/>
</dbReference>
<feature type="compositionally biased region" description="Low complexity" evidence="5">
    <location>
        <begin position="155"/>
        <end position="172"/>
    </location>
</feature>
<keyword evidence="2" id="KW-0238">DNA-binding</keyword>
<dbReference type="PROSITE" id="PS50217">
    <property type="entry name" value="BZIP"/>
    <property type="match status" value="1"/>
</dbReference>
<evidence type="ECO:0000313" key="8">
    <source>
        <dbReference type="Proteomes" id="UP000199727"/>
    </source>
</evidence>
<gene>
    <name evidence="7" type="ORF">C361_06538</name>
</gene>